<keyword evidence="1" id="KW-0812">Transmembrane</keyword>
<dbReference type="EMBL" id="GL988047">
    <property type="protein sequence ID" value="EGS17611.1"/>
    <property type="molecule type" value="Genomic_DNA"/>
</dbReference>
<accession>G0SHC2</accession>
<dbReference type="RefSeq" id="XP_006697229.1">
    <property type="nucleotide sequence ID" value="XM_006697166.1"/>
</dbReference>
<keyword evidence="3" id="KW-1185">Reference proteome</keyword>
<name>G0SHC2_CHATD</name>
<gene>
    <name evidence="2" type="ORF">CTHT_0069510</name>
</gene>
<keyword evidence="1" id="KW-0472">Membrane</keyword>
<dbReference type="KEGG" id="cthr:CTHT_0069510"/>
<evidence type="ECO:0000313" key="2">
    <source>
        <dbReference type="EMBL" id="EGS17611.1"/>
    </source>
</evidence>
<keyword evidence="1" id="KW-1133">Transmembrane helix</keyword>
<protein>
    <submittedName>
        <fullName evidence="2">Uncharacterized protein</fullName>
    </submittedName>
</protein>
<evidence type="ECO:0000256" key="1">
    <source>
        <dbReference type="SAM" id="Phobius"/>
    </source>
</evidence>
<sequence length="133" mass="14771">MSPLPELVITEPSQGEILMPAFPGHVVSEPKPSPADYEGGPYNPFIPVWPEDRCRLMVFGAYVIASLLGVITCTHLLAFWLMGRVNVVRLRMGLAHLQGWLWLEEEEPIAAAGHQGQEEKEKLMGAEHVKCVI</sequence>
<dbReference type="AlphaFoldDB" id="G0SHC2"/>
<dbReference type="Proteomes" id="UP000008066">
    <property type="component" value="Unassembled WGS sequence"/>
</dbReference>
<reference evidence="2 3" key="1">
    <citation type="journal article" date="2011" name="Cell">
        <title>Insight into structure and assembly of the nuclear pore complex by utilizing the genome of a eukaryotic thermophile.</title>
        <authorList>
            <person name="Amlacher S."/>
            <person name="Sarges P."/>
            <person name="Flemming D."/>
            <person name="van Noort V."/>
            <person name="Kunze R."/>
            <person name="Devos D.P."/>
            <person name="Arumugam M."/>
            <person name="Bork P."/>
            <person name="Hurt E."/>
        </authorList>
    </citation>
    <scope>NUCLEOTIDE SEQUENCE [LARGE SCALE GENOMIC DNA]</scope>
    <source>
        <strain evidence="3">DSM 1495 / CBS 144.50 / IMI 039719</strain>
    </source>
</reference>
<evidence type="ECO:0000313" key="3">
    <source>
        <dbReference type="Proteomes" id="UP000008066"/>
    </source>
</evidence>
<dbReference type="GeneID" id="18260989"/>
<dbReference type="HOGENOM" id="CLU_1906511_0_0_1"/>
<feature type="transmembrane region" description="Helical" evidence="1">
    <location>
        <begin position="59"/>
        <end position="82"/>
    </location>
</feature>
<organism evidence="3">
    <name type="scientific">Chaetomium thermophilum (strain DSM 1495 / CBS 144.50 / IMI 039719)</name>
    <name type="common">Thermochaetoides thermophila</name>
    <dbReference type="NCBI Taxonomy" id="759272"/>
    <lineage>
        <taxon>Eukaryota</taxon>
        <taxon>Fungi</taxon>
        <taxon>Dikarya</taxon>
        <taxon>Ascomycota</taxon>
        <taxon>Pezizomycotina</taxon>
        <taxon>Sordariomycetes</taxon>
        <taxon>Sordariomycetidae</taxon>
        <taxon>Sordariales</taxon>
        <taxon>Chaetomiaceae</taxon>
        <taxon>Thermochaetoides</taxon>
    </lineage>
</organism>
<proteinExistence type="predicted"/>